<dbReference type="SMART" id="SM00320">
    <property type="entry name" value="WD40"/>
    <property type="match status" value="5"/>
</dbReference>
<sequence>MFSYSSEQFYKDWRYKVAEDFMTDDREFYPYVERGHVEWGAEDHKITLPATASKVAINTDGSMLAVAVEHDIHIFTTEDFQLTQVLKGHISRIDALAFQPNNPNILVSAATNDHAGSVRADCEIIFWNLQVRKAQKDIAQISDISKEASSGIAAAIAKGGGSVELTDTEISKLSTDIEQLVTTLVTRHLVSDHARIAGRLLNHFDTHLFDPSGTRLMYLPGNRPRSNADAPWDMSVLSMQTHEDLFTLVGHSDAIMWSGFSPDETMIGTCCWDSTMRIWDAQDGSLKFKFETGKQNWNGSFSPNSKFFAGTAGDGTVYLYSTSDGSTLWSRQSEIDWCRHSSWTPDSRFLAIGGRRMGTVLVIDANDNTVVHRRALSIDACKVDEERKKRLLRSYLEVYGVRYMDAGNKLAVYTGGDGGVEVYDLQRQQKWRFARFGTDEDLHPGDEGMEPQGSPGFDMVIWNDFKNGEIKLTSLDRNNVRIWSVPLEYESN</sequence>
<name>A0A0D2DDV7_9EURO</name>
<dbReference type="Proteomes" id="UP000053342">
    <property type="component" value="Unassembled WGS sequence"/>
</dbReference>
<evidence type="ECO:0000256" key="2">
    <source>
        <dbReference type="ARBA" id="ARBA00022737"/>
    </source>
</evidence>
<evidence type="ECO:0000313" key="5">
    <source>
        <dbReference type="Proteomes" id="UP000053342"/>
    </source>
</evidence>
<dbReference type="RefSeq" id="XP_016261464.1">
    <property type="nucleotide sequence ID" value="XM_016407984.1"/>
</dbReference>
<dbReference type="GeneID" id="27358896"/>
<dbReference type="Gene3D" id="2.130.10.10">
    <property type="entry name" value="YVTN repeat-like/Quinoprotein amine dehydrogenase"/>
    <property type="match status" value="2"/>
</dbReference>
<dbReference type="PROSITE" id="PS00678">
    <property type="entry name" value="WD_REPEATS_1"/>
    <property type="match status" value="1"/>
</dbReference>
<accession>A0A0D2DDV7</accession>
<dbReference type="SUPFAM" id="SSF50978">
    <property type="entry name" value="WD40 repeat-like"/>
    <property type="match status" value="1"/>
</dbReference>
<dbReference type="VEuPathDB" id="FungiDB:PV06_06822"/>
<evidence type="ECO:0000313" key="4">
    <source>
        <dbReference type="EMBL" id="KIW41248.1"/>
    </source>
</evidence>
<dbReference type="EMBL" id="KN847337">
    <property type="protein sequence ID" value="KIW41248.1"/>
    <property type="molecule type" value="Genomic_DNA"/>
</dbReference>
<dbReference type="PROSITE" id="PS50294">
    <property type="entry name" value="WD_REPEATS_REGION"/>
    <property type="match status" value="1"/>
</dbReference>
<dbReference type="PANTHER" id="PTHR19848">
    <property type="entry name" value="WD40 REPEAT PROTEIN"/>
    <property type="match status" value="1"/>
</dbReference>
<dbReference type="STRING" id="215243.A0A0D2DDV7"/>
<dbReference type="Pfam" id="PF00400">
    <property type="entry name" value="WD40"/>
    <property type="match status" value="3"/>
</dbReference>
<keyword evidence="1 3" id="KW-0853">WD repeat</keyword>
<proteinExistence type="predicted"/>
<dbReference type="InterPro" id="IPR001680">
    <property type="entry name" value="WD40_rpt"/>
</dbReference>
<gene>
    <name evidence="4" type="ORF">PV06_06822</name>
</gene>
<dbReference type="AlphaFoldDB" id="A0A0D2DDV7"/>
<organism evidence="4 5">
    <name type="scientific">Exophiala oligosperma</name>
    <dbReference type="NCBI Taxonomy" id="215243"/>
    <lineage>
        <taxon>Eukaryota</taxon>
        <taxon>Fungi</taxon>
        <taxon>Dikarya</taxon>
        <taxon>Ascomycota</taxon>
        <taxon>Pezizomycotina</taxon>
        <taxon>Eurotiomycetes</taxon>
        <taxon>Chaetothyriomycetidae</taxon>
        <taxon>Chaetothyriales</taxon>
        <taxon>Herpotrichiellaceae</taxon>
        <taxon>Exophiala</taxon>
    </lineage>
</organism>
<dbReference type="PANTHER" id="PTHR19848:SF8">
    <property type="entry name" value="F-BOX AND WD REPEAT DOMAIN CONTAINING 7"/>
    <property type="match status" value="1"/>
</dbReference>
<feature type="repeat" description="WD" evidence="3">
    <location>
        <begin position="248"/>
        <end position="289"/>
    </location>
</feature>
<evidence type="ECO:0000256" key="1">
    <source>
        <dbReference type="ARBA" id="ARBA00022574"/>
    </source>
</evidence>
<dbReference type="InterPro" id="IPR015943">
    <property type="entry name" value="WD40/YVTN_repeat-like_dom_sf"/>
</dbReference>
<keyword evidence="5" id="KW-1185">Reference proteome</keyword>
<reference evidence="4 5" key="1">
    <citation type="submission" date="2015-01" db="EMBL/GenBank/DDBJ databases">
        <title>The Genome Sequence of Exophiala oligosperma CBS72588.</title>
        <authorList>
            <consortium name="The Broad Institute Genomics Platform"/>
            <person name="Cuomo C."/>
            <person name="de Hoog S."/>
            <person name="Gorbushina A."/>
            <person name="Stielow B."/>
            <person name="Teixiera M."/>
            <person name="Abouelleil A."/>
            <person name="Chapman S.B."/>
            <person name="Priest M."/>
            <person name="Young S.K."/>
            <person name="Wortman J."/>
            <person name="Nusbaum C."/>
            <person name="Birren B."/>
        </authorList>
    </citation>
    <scope>NUCLEOTIDE SEQUENCE [LARGE SCALE GENOMIC DNA]</scope>
    <source>
        <strain evidence="4 5">CBS 72588</strain>
    </source>
</reference>
<dbReference type="InterPro" id="IPR019775">
    <property type="entry name" value="WD40_repeat_CS"/>
</dbReference>
<dbReference type="PROSITE" id="PS50082">
    <property type="entry name" value="WD_REPEATS_2"/>
    <property type="match status" value="1"/>
</dbReference>
<keyword evidence="2" id="KW-0677">Repeat</keyword>
<dbReference type="OrthoDB" id="1367865at2759"/>
<protein>
    <submittedName>
        <fullName evidence="4">Uncharacterized protein</fullName>
    </submittedName>
</protein>
<dbReference type="InterPro" id="IPR036322">
    <property type="entry name" value="WD40_repeat_dom_sf"/>
</dbReference>
<evidence type="ECO:0000256" key="3">
    <source>
        <dbReference type="PROSITE-ProRule" id="PRU00221"/>
    </source>
</evidence>